<gene>
    <name evidence="3" type="ORF">RclHR1_13780002</name>
</gene>
<keyword evidence="4" id="KW-1185">Reference proteome</keyword>
<accession>A0A2Z6QB02</accession>
<evidence type="ECO:0000313" key="3">
    <source>
        <dbReference type="EMBL" id="GBB87330.1"/>
    </source>
</evidence>
<evidence type="ECO:0000256" key="2">
    <source>
        <dbReference type="SAM" id="MobiDB-lite"/>
    </source>
</evidence>
<feature type="region of interest" description="Disordered" evidence="2">
    <location>
        <begin position="54"/>
        <end position="75"/>
    </location>
</feature>
<organism evidence="3 4">
    <name type="scientific">Rhizophagus clarus</name>
    <dbReference type="NCBI Taxonomy" id="94130"/>
    <lineage>
        <taxon>Eukaryota</taxon>
        <taxon>Fungi</taxon>
        <taxon>Fungi incertae sedis</taxon>
        <taxon>Mucoromycota</taxon>
        <taxon>Glomeromycotina</taxon>
        <taxon>Glomeromycetes</taxon>
        <taxon>Glomerales</taxon>
        <taxon>Glomeraceae</taxon>
        <taxon>Rhizophagus</taxon>
    </lineage>
</organism>
<dbReference type="EMBL" id="BEXD01000422">
    <property type="protein sequence ID" value="GBB87330.1"/>
    <property type="molecule type" value="Genomic_DNA"/>
</dbReference>
<dbReference type="Pfam" id="PF09810">
    <property type="entry name" value="Exo5"/>
    <property type="match status" value="1"/>
</dbReference>
<dbReference type="Proteomes" id="UP000247702">
    <property type="component" value="Unassembled WGS sequence"/>
</dbReference>
<evidence type="ECO:0000256" key="1">
    <source>
        <dbReference type="ARBA" id="ARBA00009797"/>
    </source>
</evidence>
<dbReference type="InterPro" id="IPR019190">
    <property type="entry name" value="EXOV"/>
</dbReference>
<dbReference type="GO" id="GO:0005634">
    <property type="term" value="C:nucleus"/>
    <property type="evidence" value="ECO:0007669"/>
    <property type="project" value="TreeGrafter"/>
</dbReference>
<dbReference type="GO" id="GO:0005739">
    <property type="term" value="C:mitochondrion"/>
    <property type="evidence" value="ECO:0007669"/>
    <property type="project" value="TreeGrafter"/>
</dbReference>
<dbReference type="AlphaFoldDB" id="A0A2Z6QB02"/>
<reference evidence="3 4" key="1">
    <citation type="submission" date="2017-11" db="EMBL/GenBank/DDBJ databases">
        <title>The genome of Rhizophagus clarus HR1 reveals common genetic basis of auxotrophy among arbuscular mycorrhizal fungi.</title>
        <authorList>
            <person name="Kobayashi Y."/>
        </authorList>
    </citation>
    <scope>NUCLEOTIDE SEQUENCE [LARGE SCALE GENOMIC DNA]</scope>
    <source>
        <strain evidence="3 4">HR1</strain>
    </source>
</reference>
<dbReference type="PANTHER" id="PTHR14464:SF4">
    <property type="entry name" value="EXONUCLEASE V"/>
    <property type="match status" value="1"/>
</dbReference>
<evidence type="ECO:0000313" key="4">
    <source>
        <dbReference type="Proteomes" id="UP000247702"/>
    </source>
</evidence>
<dbReference type="GO" id="GO:0045145">
    <property type="term" value="F:single-stranded DNA 5'-3' DNA exonuclease activity"/>
    <property type="evidence" value="ECO:0007669"/>
    <property type="project" value="InterPro"/>
</dbReference>
<protein>
    <submittedName>
        <fullName evidence="3">Uncharacterized protein</fullName>
    </submittedName>
</protein>
<proteinExistence type="inferred from homology"/>
<name>A0A2Z6QB02_9GLOM</name>
<feature type="compositionally biased region" description="Basic residues" evidence="2">
    <location>
        <begin position="56"/>
        <end position="65"/>
    </location>
</feature>
<sequence length="211" mass="25160">METSLFTFVELKPYFNEDSIDDDHRDELIISDTKTQLKPYVPKKLSLLNITMPSKKTTRTQKKKQNVVPKENQEPETIQGTFDDVKFFKSLDLNSDLEFSIKMSYEEVKESKLRNLMNVAINRFKKVWKACNLLEVNYNLQKDGSDLGSKYFDYDEIQLDRYLRKMIKYWKGDRKPEGVFIEDAWKCSCCEFADNCEYRLKKIKEHETKRK</sequence>
<dbReference type="GO" id="GO:0036297">
    <property type="term" value="P:interstrand cross-link repair"/>
    <property type="evidence" value="ECO:0007669"/>
    <property type="project" value="TreeGrafter"/>
</dbReference>
<comment type="caution">
    <text evidence="3">The sequence shown here is derived from an EMBL/GenBank/DDBJ whole genome shotgun (WGS) entry which is preliminary data.</text>
</comment>
<comment type="similarity">
    <text evidence="1">Belongs to the EXO5 family.</text>
</comment>
<dbReference type="PANTHER" id="PTHR14464">
    <property type="entry name" value="EXONUCLEASE V"/>
    <property type="match status" value="1"/>
</dbReference>